<name>A0AAX3I937_9PSED</name>
<dbReference type="InterPro" id="IPR010727">
    <property type="entry name" value="DUF1302"/>
</dbReference>
<dbReference type="EMBL" id="LR590482">
    <property type="protein sequence ID" value="VTR01861.1"/>
    <property type="molecule type" value="Genomic_DNA"/>
</dbReference>
<reference evidence="2 3" key="1">
    <citation type="submission" date="2019-05" db="EMBL/GenBank/DDBJ databases">
        <authorList>
            <consortium name="Pathogen Informatics"/>
        </authorList>
    </citation>
    <scope>NUCLEOTIDE SEQUENCE [LARGE SCALE GENOMIC DNA]</scope>
    <source>
        <strain evidence="2 3">NCTC10696</strain>
    </source>
</reference>
<keyword evidence="1" id="KW-0732">Signal</keyword>
<dbReference type="Pfam" id="PF06980">
    <property type="entry name" value="DUF1302"/>
    <property type="match status" value="1"/>
</dbReference>
<dbReference type="RefSeq" id="WP_057023703.1">
    <property type="nucleotide sequence ID" value="NZ_CBCSGQ010000010.1"/>
</dbReference>
<proteinExistence type="predicted"/>
<accession>A0AAX3I937</accession>
<gene>
    <name evidence="2" type="ORF">NCTC10696_03674</name>
</gene>
<feature type="chain" id="PRO_5043802608" evidence="1">
    <location>
        <begin position="31"/>
        <end position="550"/>
    </location>
</feature>
<protein>
    <submittedName>
        <fullName evidence="2">Anaerobic dehydrogenase</fullName>
    </submittedName>
</protein>
<dbReference type="Proteomes" id="UP000306562">
    <property type="component" value="Chromosome"/>
</dbReference>
<dbReference type="AlphaFoldDB" id="A0AAX3I937"/>
<feature type="signal peptide" evidence="1">
    <location>
        <begin position="1"/>
        <end position="30"/>
    </location>
</feature>
<evidence type="ECO:0000313" key="3">
    <source>
        <dbReference type="Proteomes" id="UP000306562"/>
    </source>
</evidence>
<sequence length="550" mass="60359">MKDMTKHGRQVFSRSAVALAVLSGMSCAHAVSFDLSNPDYRLRWDNTVRYNLGMRMDGQDSHIMNNPTYDESDGKFGKHDIVTNRVDLFTEVDFSYLNEWGARLSLAGWYDNAYRDTGVKSQVGGQTSYENDRYSDEVKRYVRGPSGEILDAFIWKNFQLGDTPVNVKVGRHTNYWGEGLLFGAHSVSYSQAPSDGVKAATSPGIETKEVFLPVGQVSAKAQVTDSLSISGQYFYEWDNTRIPYGGTYFGGADFLFEGPDQLPAGAGAFKRQNSKFGRDGANWGVMAKYNLEAIESTFGAYYRQFDDYQPWLAPQIKANLGEYRVVYPRGVKLAGVSFARVFDSIAVGSELSYRMNGALNATGVSTLDDEGPRGDTIHFIANAVYGVPRNFIAENATLVAEFAFSHLAKVTEHEELFKYKGNAACTSGRSPAVANSGDESDGCSTRNYYAAAVNYTPQYLNIFPSWDLEVPLTVNYGIHGNAASAGGGSEGALAWSTGVKFTYQQQYEFGLRYADTHAQSKNLSNGTVGGNGGVGNTDRGWLAFTFKTSF</sequence>
<dbReference type="PROSITE" id="PS51257">
    <property type="entry name" value="PROKAR_LIPOPROTEIN"/>
    <property type="match status" value="1"/>
</dbReference>
<evidence type="ECO:0000256" key="1">
    <source>
        <dbReference type="SAM" id="SignalP"/>
    </source>
</evidence>
<organism evidence="2 3">
    <name type="scientific">Pseudomonas synxantha</name>
    <dbReference type="NCBI Taxonomy" id="47883"/>
    <lineage>
        <taxon>Bacteria</taxon>
        <taxon>Pseudomonadati</taxon>
        <taxon>Pseudomonadota</taxon>
        <taxon>Gammaproteobacteria</taxon>
        <taxon>Pseudomonadales</taxon>
        <taxon>Pseudomonadaceae</taxon>
        <taxon>Pseudomonas</taxon>
    </lineage>
</organism>
<evidence type="ECO:0000313" key="2">
    <source>
        <dbReference type="EMBL" id="VTR01861.1"/>
    </source>
</evidence>